<dbReference type="KEGG" id="gpi:GPICK_02760"/>
<dbReference type="Proteomes" id="UP000057609">
    <property type="component" value="Chromosome"/>
</dbReference>
<protein>
    <submittedName>
        <fullName evidence="1">Transcriptional regulator</fullName>
    </submittedName>
</protein>
<gene>
    <name evidence="1" type="ORF">GPICK_02760</name>
</gene>
<evidence type="ECO:0000313" key="2">
    <source>
        <dbReference type="Proteomes" id="UP000057609"/>
    </source>
</evidence>
<reference evidence="1 2" key="1">
    <citation type="journal article" date="2015" name="Genome Announc.">
        <title>Complete Genome of Geobacter pickeringii G13T, a Metal-Reducing Isolate from Sedimentary Kaolin Deposits.</title>
        <authorList>
            <person name="Badalamenti J.P."/>
            <person name="Bond D.R."/>
        </authorList>
    </citation>
    <scope>NUCLEOTIDE SEQUENCE [LARGE SCALE GENOMIC DNA]</scope>
    <source>
        <strain evidence="1 2">G13</strain>
    </source>
</reference>
<dbReference type="OrthoDB" id="3078737at2"/>
<evidence type="ECO:0000313" key="1">
    <source>
        <dbReference type="EMBL" id="AJE02442.1"/>
    </source>
</evidence>
<proteinExistence type="predicted"/>
<dbReference type="STRING" id="345632.GPICK_02760"/>
<dbReference type="RefSeq" id="WP_039740316.1">
    <property type="nucleotide sequence ID" value="NZ_CP009788.1"/>
</dbReference>
<dbReference type="AlphaFoldDB" id="A0A0B5B7B5"/>
<accession>A0A0B5B7B5</accession>
<dbReference type="HOGENOM" id="CLU_168222_0_1_7"/>
<sequence length="83" mass="9479">MTRMLIWLLLIYVGYRVVKGMGQKKDGDAPPVAGPVKEETFRDPVCGVYVTEEDAVIGRLEGERIHFCSMACLEKYREKIESR</sequence>
<name>A0A0B5B7B5_9BACT</name>
<organism evidence="1 2">
    <name type="scientific">Geobacter pickeringii</name>
    <dbReference type="NCBI Taxonomy" id="345632"/>
    <lineage>
        <taxon>Bacteria</taxon>
        <taxon>Pseudomonadati</taxon>
        <taxon>Thermodesulfobacteriota</taxon>
        <taxon>Desulfuromonadia</taxon>
        <taxon>Geobacterales</taxon>
        <taxon>Geobacteraceae</taxon>
        <taxon>Geobacter</taxon>
    </lineage>
</organism>
<dbReference type="EMBL" id="CP009788">
    <property type="protein sequence ID" value="AJE02442.1"/>
    <property type="molecule type" value="Genomic_DNA"/>
</dbReference>
<keyword evidence="2" id="KW-1185">Reference proteome</keyword>